<proteinExistence type="predicted"/>
<keyword evidence="2" id="KW-1185">Reference proteome</keyword>
<evidence type="ECO:0000313" key="1">
    <source>
        <dbReference type="EMBL" id="KAJ7353428.1"/>
    </source>
</evidence>
<dbReference type="InterPro" id="IPR043047">
    <property type="entry name" value="Hri1_N_sf"/>
</dbReference>
<organism evidence="1 2">
    <name type="scientific">Mycena albidolilacea</name>
    <dbReference type="NCBI Taxonomy" id="1033008"/>
    <lineage>
        <taxon>Eukaryota</taxon>
        <taxon>Fungi</taxon>
        <taxon>Dikarya</taxon>
        <taxon>Basidiomycota</taxon>
        <taxon>Agaricomycotina</taxon>
        <taxon>Agaricomycetes</taxon>
        <taxon>Agaricomycetidae</taxon>
        <taxon>Agaricales</taxon>
        <taxon>Marasmiineae</taxon>
        <taxon>Mycenaceae</taxon>
        <taxon>Mycena</taxon>
    </lineage>
</organism>
<evidence type="ECO:0008006" key="3">
    <source>
        <dbReference type="Google" id="ProtNLM"/>
    </source>
</evidence>
<dbReference type="EMBL" id="JARIHO010000011">
    <property type="protein sequence ID" value="KAJ7353428.1"/>
    <property type="molecule type" value="Genomic_DNA"/>
</dbReference>
<dbReference type="InterPro" id="IPR031818">
    <property type="entry name" value="Hri1"/>
</dbReference>
<dbReference type="AlphaFoldDB" id="A0AAD7EVI4"/>
<dbReference type="Proteomes" id="UP001218218">
    <property type="component" value="Unassembled WGS sequence"/>
</dbReference>
<reference evidence="1" key="1">
    <citation type="submission" date="2023-03" db="EMBL/GenBank/DDBJ databases">
        <title>Massive genome expansion in bonnet fungi (Mycena s.s.) driven by repeated elements and novel gene families across ecological guilds.</title>
        <authorList>
            <consortium name="Lawrence Berkeley National Laboratory"/>
            <person name="Harder C.B."/>
            <person name="Miyauchi S."/>
            <person name="Viragh M."/>
            <person name="Kuo A."/>
            <person name="Thoen E."/>
            <person name="Andreopoulos B."/>
            <person name="Lu D."/>
            <person name="Skrede I."/>
            <person name="Drula E."/>
            <person name="Henrissat B."/>
            <person name="Morin E."/>
            <person name="Kohler A."/>
            <person name="Barry K."/>
            <person name="LaButti K."/>
            <person name="Morin E."/>
            <person name="Salamov A."/>
            <person name="Lipzen A."/>
            <person name="Mereny Z."/>
            <person name="Hegedus B."/>
            <person name="Baldrian P."/>
            <person name="Stursova M."/>
            <person name="Weitz H."/>
            <person name="Taylor A."/>
            <person name="Grigoriev I.V."/>
            <person name="Nagy L.G."/>
            <person name="Martin F."/>
            <person name="Kauserud H."/>
        </authorList>
    </citation>
    <scope>NUCLEOTIDE SEQUENCE</scope>
    <source>
        <strain evidence="1">CBHHK002</strain>
    </source>
</reference>
<name>A0AAD7EVI4_9AGAR</name>
<sequence length="207" mass="23368">MSTASISFRESIRWLPEHASEPTRTVVLTSLKSGVFLDVRFNQEGGDLDWAFAGYRSSVQPNSTKFTHHIDSRTLNPLDVVDAGSNTSLPDGRTLEAGEMVNPATGILTSYEEIWRDEEHTDAVFVRNAAGSVWRARVGPWQLALGRNAIGEFWAWQAQKNASEEVWTRRFSTHLGVGSEEYLPEECLRWEQGSAVEWGEERWLVLN</sequence>
<gene>
    <name evidence="1" type="ORF">DFH08DRAFT_692384</name>
</gene>
<accession>A0AAD7EVI4</accession>
<comment type="caution">
    <text evidence="1">The sequence shown here is derived from an EMBL/GenBank/DDBJ whole genome shotgun (WGS) entry which is preliminary data.</text>
</comment>
<dbReference type="Pfam" id="PF16815">
    <property type="entry name" value="HRI1"/>
    <property type="match status" value="1"/>
</dbReference>
<protein>
    <recommendedName>
        <fullName evidence="3">Protein HRI1</fullName>
    </recommendedName>
</protein>
<evidence type="ECO:0000313" key="2">
    <source>
        <dbReference type="Proteomes" id="UP001218218"/>
    </source>
</evidence>
<dbReference type="Gene3D" id="2.40.128.320">
    <property type="entry name" value="Protein HRI1, N-terminal domain"/>
    <property type="match status" value="1"/>
</dbReference>